<protein>
    <submittedName>
        <fullName evidence="1">Uncharacterized protein</fullName>
    </submittedName>
</protein>
<sequence length="123" mass="14070">MQRLLIQALALRQLGRLSTHKLLNPGHRPYWTLHTPQLCGSSSSLTLGTHKLPTCWNSAKTNSAKTWSCLHHVRFKSSKKKGDAKTMRTVTMRTVTMRMNLQCTQRHVEICAVLSICYHESWP</sequence>
<proteinExistence type="predicted"/>
<reference evidence="1 2" key="1">
    <citation type="submission" date="2021-04" db="EMBL/GenBank/DDBJ databases">
        <authorList>
            <person name="De Guttry C."/>
            <person name="Zahm M."/>
            <person name="Klopp C."/>
            <person name="Cabau C."/>
            <person name="Louis A."/>
            <person name="Berthelot C."/>
            <person name="Parey E."/>
            <person name="Roest Crollius H."/>
            <person name="Montfort J."/>
            <person name="Robinson-Rechavi M."/>
            <person name="Bucao C."/>
            <person name="Bouchez O."/>
            <person name="Gislard M."/>
            <person name="Lluch J."/>
            <person name="Milhes M."/>
            <person name="Lampietro C."/>
            <person name="Lopez Roques C."/>
            <person name="Donnadieu C."/>
            <person name="Braasch I."/>
            <person name="Desvignes T."/>
            <person name="Postlethwait J."/>
            <person name="Bobe J."/>
            <person name="Wedekind C."/>
            <person name="Guiguen Y."/>
        </authorList>
    </citation>
    <scope>NUCLEOTIDE SEQUENCE [LARGE SCALE GENOMIC DNA]</scope>
    <source>
        <strain evidence="1">Cs_M1</strain>
        <tissue evidence="1">Blood</tissue>
    </source>
</reference>
<keyword evidence="2" id="KW-1185">Reference proteome</keyword>
<dbReference type="AlphaFoldDB" id="A0AAN8LJ96"/>
<dbReference type="EMBL" id="JAGTTL010000023">
    <property type="protein sequence ID" value="KAK6304556.1"/>
    <property type="molecule type" value="Genomic_DNA"/>
</dbReference>
<evidence type="ECO:0000313" key="2">
    <source>
        <dbReference type="Proteomes" id="UP001356427"/>
    </source>
</evidence>
<evidence type="ECO:0000313" key="1">
    <source>
        <dbReference type="EMBL" id="KAK6304556.1"/>
    </source>
</evidence>
<organism evidence="1 2">
    <name type="scientific">Coregonus suidteri</name>
    <dbReference type="NCBI Taxonomy" id="861788"/>
    <lineage>
        <taxon>Eukaryota</taxon>
        <taxon>Metazoa</taxon>
        <taxon>Chordata</taxon>
        <taxon>Craniata</taxon>
        <taxon>Vertebrata</taxon>
        <taxon>Euteleostomi</taxon>
        <taxon>Actinopterygii</taxon>
        <taxon>Neopterygii</taxon>
        <taxon>Teleostei</taxon>
        <taxon>Protacanthopterygii</taxon>
        <taxon>Salmoniformes</taxon>
        <taxon>Salmonidae</taxon>
        <taxon>Coregoninae</taxon>
        <taxon>Coregonus</taxon>
    </lineage>
</organism>
<comment type="caution">
    <text evidence="1">The sequence shown here is derived from an EMBL/GenBank/DDBJ whole genome shotgun (WGS) entry which is preliminary data.</text>
</comment>
<name>A0AAN8LJ96_9TELE</name>
<gene>
    <name evidence="1" type="ORF">J4Q44_G00251420</name>
</gene>
<accession>A0AAN8LJ96</accession>
<dbReference type="Proteomes" id="UP001356427">
    <property type="component" value="Unassembled WGS sequence"/>
</dbReference>